<dbReference type="PROSITE" id="PS51186">
    <property type="entry name" value="GNAT"/>
    <property type="match status" value="1"/>
</dbReference>
<accession>B8GJZ9</accession>
<dbReference type="GO" id="GO:0016747">
    <property type="term" value="F:acyltransferase activity, transferring groups other than amino-acyl groups"/>
    <property type="evidence" value="ECO:0007669"/>
    <property type="project" value="InterPro"/>
</dbReference>
<dbReference type="Pfam" id="PF18014">
    <property type="entry name" value="Acetyltransf_18"/>
    <property type="match status" value="1"/>
</dbReference>
<sequence>MTRDITFRSLTRSEVATALDWAAVEGWNPGLHDAEIFYQTDPTGFYGAEIDGELVGTFSIVHYSDDFAFGGLYILNPKERGQGFGLQMQQHALDLAGSLNLGIDGVFAMQERYRQVGFIYAYRNFRYAGTGGGSTPPGLVPIDQISFDEIAAYDTAHFPAPRPRFLKPFLSQQDAAALASVDEDGIRGYGVIRQCRVGHKIGPLFADSAEVAEALFCGLAASVPGEEIFLDIPEPNSKAVDLASSHQMIQVFGTARMYTRFIPDLPLDEIFGVSTFELG</sequence>
<dbReference type="PANTHER" id="PTHR47237:SF1">
    <property type="entry name" value="SLL0310 PROTEIN"/>
    <property type="match status" value="1"/>
</dbReference>
<dbReference type="InterPro" id="IPR041496">
    <property type="entry name" value="YitH/HolE_GNAT"/>
</dbReference>
<dbReference type="Gene3D" id="3.40.630.90">
    <property type="match status" value="1"/>
</dbReference>
<dbReference type="InterPro" id="IPR016181">
    <property type="entry name" value="Acyl_CoA_acyltransferase"/>
</dbReference>
<evidence type="ECO:0000259" key="1">
    <source>
        <dbReference type="PROSITE" id="PS51186"/>
    </source>
</evidence>
<dbReference type="OrthoDB" id="38613at2157"/>
<evidence type="ECO:0000313" key="3">
    <source>
        <dbReference type="Proteomes" id="UP000002457"/>
    </source>
</evidence>
<dbReference type="eggNOG" id="arCOG05161">
    <property type="taxonomic scope" value="Archaea"/>
</dbReference>
<dbReference type="SUPFAM" id="SSF55729">
    <property type="entry name" value="Acyl-CoA N-acyltransferases (Nat)"/>
    <property type="match status" value="1"/>
</dbReference>
<dbReference type="InterPro" id="IPR000182">
    <property type="entry name" value="GNAT_dom"/>
</dbReference>
<dbReference type="PANTHER" id="PTHR47237">
    <property type="entry name" value="SLL0310 PROTEIN"/>
    <property type="match status" value="1"/>
</dbReference>
<organism evidence="2 3">
    <name type="scientific">Methanosphaerula palustris (strain ATCC BAA-1556 / DSM 19958 / E1-9c)</name>
    <dbReference type="NCBI Taxonomy" id="521011"/>
    <lineage>
        <taxon>Archaea</taxon>
        <taxon>Methanobacteriati</taxon>
        <taxon>Methanobacteriota</taxon>
        <taxon>Stenosarchaea group</taxon>
        <taxon>Methanomicrobia</taxon>
        <taxon>Methanomicrobiales</taxon>
        <taxon>Methanoregulaceae</taxon>
        <taxon>Methanosphaerula</taxon>
    </lineage>
</organism>
<protein>
    <submittedName>
        <fullName evidence="2">GCN5-related N-acetyltransferase</fullName>
    </submittedName>
</protein>
<dbReference type="Proteomes" id="UP000002457">
    <property type="component" value="Chromosome"/>
</dbReference>
<evidence type="ECO:0000313" key="2">
    <source>
        <dbReference type="EMBL" id="ACL17070.1"/>
    </source>
</evidence>
<proteinExistence type="predicted"/>
<dbReference type="CDD" id="cd04301">
    <property type="entry name" value="NAT_SF"/>
    <property type="match status" value="1"/>
</dbReference>
<dbReference type="EMBL" id="CP001338">
    <property type="protein sequence ID" value="ACL17070.1"/>
    <property type="molecule type" value="Genomic_DNA"/>
</dbReference>
<gene>
    <name evidence="2" type="ordered locus">Mpal_1763</name>
</gene>
<reference evidence="2 3" key="1">
    <citation type="journal article" date="2015" name="Genome Announc.">
        <title>Complete Genome Sequence of Methanosphaerula palustris E1-9CT, a Hydrogenotrophic Methanogen Isolated from a Minerotrophic Fen Peatland.</title>
        <authorList>
            <person name="Cadillo-Quiroz H."/>
            <person name="Browne P."/>
            <person name="Kyrpides N."/>
            <person name="Woyke T."/>
            <person name="Goodwin L."/>
            <person name="Detter C."/>
            <person name="Yavitt J.B."/>
            <person name="Zinder S.H."/>
        </authorList>
    </citation>
    <scope>NUCLEOTIDE SEQUENCE [LARGE SCALE GENOMIC DNA]</scope>
    <source>
        <strain evidence="3">ATCC BAA-1556 / DSM 19958 / E1-9c</strain>
    </source>
</reference>
<dbReference type="Gene3D" id="3.40.630.30">
    <property type="match status" value="1"/>
</dbReference>
<feature type="domain" description="N-acetyltransferase" evidence="1">
    <location>
        <begin position="5"/>
        <end position="146"/>
    </location>
</feature>
<keyword evidence="3" id="KW-1185">Reference proteome</keyword>
<dbReference type="RefSeq" id="WP_012618389.1">
    <property type="nucleotide sequence ID" value="NC_011832.1"/>
</dbReference>
<dbReference type="HOGENOM" id="CLU_054109_0_0_2"/>
<dbReference type="KEGG" id="mpl:Mpal_1763"/>
<dbReference type="GeneID" id="7271223"/>
<name>B8GJZ9_METPE</name>
<dbReference type="InterPro" id="IPR052729">
    <property type="entry name" value="Acyl/Acetyltrans_Enzymes"/>
</dbReference>
<dbReference type="AlphaFoldDB" id="B8GJZ9"/>
<dbReference type="Pfam" id="PF00583">
    <property type="entry name" value="Acetyltransf_1"/>
    <property type="match status" value="1"/>
</dbReference>
<keyword evidence="2" id="KW-0808">Transferase</keyword>